<dbReference type="RefSeq" id="WP_285577045.1">
    <property type="nucleotide sequence ID" value="NZ_BSDE01000007.1"/>
</dbReference>
<dbReference type="EMBL" id="BSDE01000007">
    <property type="protein sequence ID" value="GLH74590.1"/>
    <property type="molecule type" value="Genomic_DNA"/>
</dbReference>
<organism evidence="1 2">
    <name type="scientific">Geothrix limicola</name>
    <dbReference type="NCBI Taxonomy" id="2927978"/>
    <lineage>
        <taxon>Bacteria</taxon>
        <taxon>Pseudomonadati</taxon>
        <taxon>Acidobacteriota</taxon>
        <taxon>Holophagae</taxon>
        <taxon>Holophagales</taxon>
        <taxon>Holophagaceae</taxon>
        <taxon>Geothrix</taxon>
    </lineage>
</organism>
<evidence type="ECO:0008006" key="3">
    <source>
        <dbReference type="Google" id="ProtNLM"/>
    </source>
</evidence>
<dbReference type="Gene3D" id="1.20.120.450">
    <property type="entry name" value="dinb family like domain"/>
    <property type="match status" value="1"/>
</dbReference>
<dbReference type="Pfam" id="PF07606">
    <property type="entry name" value="DUF1569"/>
    <property type="match status" value="1"/>
</dbReference>
<dbReference type="InterPro" id="IPR034660">
    <property type="entry name" value="DinB/YfiT-like"/>
</dbReference>
<comment type="caution">
    <text evidence="1">The sequence shown here is derived from an EMBL/GenBank/DDBJ whole genome shotgun (WGS) entry which is preliminary data.</text>
</comment>
<proteinExistence type="predicted"/>
<protein>
    <recommendedName>
        <fullName evidence="3">DUF1569 domain-containing protein</fullName>
    </recommendedName>
</protein>
<dbReference type="InterPro" id="IPR011463">
    <property type="entry name" value="DUF1569"/>
</dbReference>
<sequence length="149" mass="16832">MESLFNPADREALSVRLAALEADTPHRWGKMNPAQMLQHCSRGLEAATGDRPMKQLFIGKILGPLVRRLALGKRPMGRNSPTDPSFVVLDVRDFNAERIRLATIIDRFVQRGPESAGKATHAFFGRMSGDEWGRLMYKHLDHHLRQFGV</sequence>
<gene>
    <name evidence="1" type="ORF">GETHLI_30920</name>
</gene>
<evidence type="ECO:0000313" key="1">
    <source>
        <dbReference type="EMBL" id="GLH74590.1"/>
    </source>
</evidence>
<evidence type="ECO:0000313" key="2">
    <source>
        <dbReference type="Proteomes" id="UP001165069"/>
    </source>
</evidence>
<dbReference type="Proteomes" id="UP001165069">
    <property type="component" value="Unassembled WGS sequence"/>
</dbReference>
<reference evidence="1 2" key="1">
    <citation type="journal article" date="2023" name="Antonie Van Leeuwenhoek">
        <title>Mesoterricola silvestris gen. nov., sp. nov., Mesoterricola sediminis sp. nov., Geothrix oryzae sp. nov., Geothrix edaphica sp. nov., Geothrix rubra sp. nov., and Geothrix limicola sp. nov., six novel members of Acidobacteriota isolated from soils.</title>
        <authorList>
            <person name="Itoh H."/>
            <person name="Sugisawa Y."/>
            <person name="Mise K."/>
            <person name="Xu Z."/>
            <person name="Kuniyasu M."/>
            <person name="Ushijima N."/>
            <person name="Kawano K."/>
            <person name="Kobayashi E."/>
            <person name="Shiratori Y."/>
            <person name="Masuda Y."/>
            <person name="Senoo K."/>
        </authorList>
    </citation>
    <scope>NUCLEOTIDE SEQUENCE [LARGE SCALE GENOMIC DNA]</scope>
    <source>
        <strain evidence="1 2">Red804</strain>
    </source>
</reference>
<name>A0ABQ5QIA9_9BACT</name>
<keyword evidence="2" id="KW-1185">Reference proteome</keyword>
<accession>A0ABQ5QIA9</accession>